<dbReference type="AlphaFoldDB" id="A0A6S6SSF4"/>
<evidence type="ECO:0000313" key="2">
    <source>
        <dbReference type="EMBL" id="CAA6811489.1"/>
    </source>
</evidence>
<feature type="transmembrane region" description="Helical" evidence="1">
    <location>
        <begin position="48"/>
        <end position="69"/>
    </location>
</feature>
<evidence type="ECO:0000256" key="1">
    <source>
        <dbReference type="SAM" id="Phobius"/>
    </source>
</evidence>
<keyword evidence="1" id="KW-0472">Membrane</keyword>
<protein>
    <submittedName>
        <fullName evidence="2">Hemolysin III</fullName>
    </submittedName>
</protein>
<proteinExistence type="predicted"/>
<dbReference type="EMBL" id="CACVAR010000206">
    <property type="protein sequence ID" value="CAA6811489.1"/>
    <property type="molecule type" value="Genomic_DNA"/>
</dbReference>
<feature type="transmembrane region" description="Helical" evidence="1">
    <location>
        <begin position="20"/>
        <end position="39"/>
    </location>
</feature>
<organism evidence="2">
    <name type="scientific">uncultured Sulfurovum sp</name>
    <dbReference type="NCBI Taxonomy" id="269237"/>
    <lineage>
        <taxon>Bacteria</taxon>
        <taxon>Pseudomonadati</taxon>
        <taxon>Campylobacterota</taxon>
        <taxon>Epsilonproteobacteria</taxon>
        <taxon>Campylobacterales</taxon>
        <taxon>Sulfurovaceae</taxon>
        <taxon>Sulfurovum</taxon>
        <taxon>environmental samples</taxon>
    </lineage>
</organism>
<accession>A0A6S6SSF4</accession>
<reference evidence="2" key="1">
    <citation type="submission" date="2020-01" db="EMBL/GenBank/DDBJ databases">
        <authorList>
            <person name="Meier V. D."/>
            <person name="Meier V D."/>
        </authorList>
    </citation>
    <scope>NUCLEOTIDE SEQUENCE</scope>
    <source>
        <strain evidence="2">HLG_WM_MAG_03</strain>
    </source>
</reference>
<keyword evidence="1" id="KW-0812">Transmembrane</keyword>
<sequence length="70" mass="8031">MGWLIVVIFDTFKNSIDPVGFWLIVASGMAYAGEIVFYVKDNISHFHIIWHLFVLLGSVLHFFAVLLYVV</sequence>
<keyword evidence="1" id="KW-1133">Transmembrane helix</keyword>
<gene>
    <name evidence="2" type="ORF">HELGO_WM40817</name>
</gene>
<name>A0A6S6SSF4_9BACT</name>